<reference evidence="2 3" key="1">
    <citation type="submission" date="2023-04" db="EMBL/GenBank/DDBJ databases">
        <title>Luteimonas endophyticus RD2P54.</title>
        <authorList>
            <person name="Sun J.-Q."/>
        </authorList>
    </citation>
    <scope>NUCLEOTIDE SEQUENCE [LARGE SCALE GENOMIC DNA]</scope>
    <source>
        <strain evidence="2 3">RD2P54</strain>
    </source>
</reference>
<keyword evidence="1" id="KW-1133">Transmembrane helix</keyword>
<keyword evidence="1" id="KW-0472">Membrane</keyword>
<dbReference type="RefSeq" id="WP_280574616.1">
    <property type="nucleotide sequence ID" value="NZ_JARXRM010000032.1"/>
</dbReference>
<organism evidence="2 3">
    <name type="scientific">Luteimonas endophytica</name>
    <dbReference type="NCBI Taxonomy" id="3042023"/>
    <lineage>
        <taxon>Bacteria</taxon>
        <taxon>Pseudomonadati</taxon>
        <taxon>Pseudomonadota</taxon>
        <taxon>Gammaproteobacteria</taxon>
        <taxon>Lysobacterales</taxon>
        <taxon>Lysobacteraceae</taxon>
        <taxon>Luteimonas</taxon>
    </lineage>
</organism>
<evidence type="ECO:0000313" key="2">
    <source>
        <dbReference type="EMBL" id="MDH5823427.1"/>
    </source>
</evidence>
<dbReference type="EMBL" id="JARXRM010000032">
    <property type="protein sequence ID" value="MDH5823427.1"/>
    <property type="molecule type" value="Genomic_DNA"/>
</dbReference>
<proteinExistence type="predicted"/>
<feature type="transmembrane region" description="Helical" evidence="1">
    <location>
        <begin position="6"/>
        <end position="24"/>
    </location>
</feature>
<gene>
    <name evidence="2" type="ORF">QFW77_10560</name>
</gene>
<evidence type="ECO:0000313" key="3">
    <source>
        <dbReference type="Proteomes" id="UP001156940"/>
    </source>
</evidence>
<keyword evidence="3" id="KW-1185">Reference proteome</keyword>
<accession>A0ABT6J9C4</accession>
<evidence type="ECO:0000256" key="1">
    <source>
        <dbReference type="SAM" id="Phobius"/>
    </source>
</evidence>
<protein>
    <submittedName>
        <fullName evidence="2">Uncharacterized protein</fullName>
    </submittedName>
</protein>
<keyword evidence="1" id="KW-0812">Transmembrane</keyword>
<dbReference type="Proteomes" id="UP001156940">
    <property type="component" value="Unassembled WGS sequence"/>
</dbReference>
<name>A0ABT6J9C4_9GAMM</name>
<dbReference type="InterPro" id="IPR046494">
    <property type="entry name" value="DUF6587"/>
</dbReference>
<dbReference type="Pfam" id="PF20228">
    <property type="entry name" value="DUF6587"/>
    <property type="match status" value="1"/>
</dbReference>
<comment type="caution">
    <text evidence="2">The sequence shown here is derived from an EMBL/GenBank/DDBJ whole genome shotgun (WGS) entry which is preliminary data.</text>
</comment>
<sequence length="83" mass="8290">MDASTALQYAVVGLAVAISAWVVLAKQAPGTARRLRTAAALALLRRSGAPWSRALGRRIAPAAGRAGDACGGCDGCGPGDATR</sequence>